<organism evidence="7 8">
    <name type="scientific">Thalassobacterium maritimum</name>
    <dbReference type="NCBI Taxonomy" id="3041265"/>
    <lineage>
        <taxon>Bacteria</taxon>
        <taxon>Pseudomonadati</taxon>
        <taxon>Verrucomicrobiota</taxon>
        <taxon>Opitutia</taxon>
        <taxon>Puniceicoccales</taxon>
        <taxon>Coraliomargaritaceae</taxon>
        <taxon>Thalassobacterium</taxon>
    </lineage>
</organism>
<evidence type="ECO:0000313" key="8">
    <source>
        <dbReference type="Proteomes" id="UP001225316"/>
    </source>
</evidence>
<comment type="caution">
    <text evidence="7">The sequence shown here is derived from an EMBL/GenBank/DDBJ whole genome shotgun (WGS) entry which is preliminary data.</text>
</comment>
<comment type="similarity">
    <text evidence="2">Belongs to the RmuC family.</text>
</comment>
<feature type="region of interest" description="Disordered" evidence="6">
    <location>
        <begin position="413"/>
        <end position="435"/>
    </location>
</feature>
<gene>
    <name evidence="7" type="ORF">QEH52_15665</name>
</gene>
<keyword evidence="4" id="KW-0233">DNA recombination</keyword>
<dbReference type="EMBL" id="JARXHW010000046">
    <property type="protein sequence ID" value="MDQ8208963.1"/>
    <property type="molecule type" value="Genomic_DNA"/>
</dbReference>
<keyword evidence="3 5" id="KW-0175">Coiled coil</keyword>
<dbReference type="PANTHER" id="PTHR30563">
    <property type="entry name" value="DNA RECOMBINATION PROTEIN RMUC"/>
    <property type="match status" value="1"/>
</dbReference>
<evidence type="ECO:0000313" key="7">
    <source>
        <dbReference type="EMBL" id="MDQ8208963.1"/>
    </source>
</evidence>
<evidence type="ECO:0000256" key="6">
    <source>
        <dbReference type="SAM" id="MobiDB-lite"/>
    </source>
</evidence>
<evidence type="ECO:0000256" key="2">
    <source>
        <dbReference type="ARBA" id="ARBA00009840"/>
    </source>
</evidence>
<sequence>MEILLTLLCGVVLGAAIIYLALSSVLKRTQRSVDALEAECDAVRAAHGAAEQALARLEAQREAELRAAAEKLALLQDAQTRLQESFKVLSSEALAKNNESFLSLAKTALEKYQANALGDLDKRQAAIHQTVEPVSLALKAFNERVERIEERRTQTDAGLKQQLQQLAESQVQLSKTTSSLVQALRAPQVRGQWGEMQLRRTVEMAGMVNRVDFLEQASVDTADGQRQRPDMLINLPNGRQVVVDSKVPLAAYLDALEADDPAVQTARMQAHARHIREHIKGLSAKSYWTQFENTPEFVVLFIPNETIFSAALEQDPALIELGVDNKVILATPTTLIALLKAIAFGWQQEAIAREAKEIAALGKELYQRISVVTGHFTKLGKSLEQSVGHYNKTLNSIESRLVVTARKFEALDSAAPEPLPEPKGIEKIPILPQGD</sequence>
<accession>A0ABU1AXS4</accession>
<dbReference type="Proteomes" id="UP001225316">
    <property type="component" value="Unassembled WGS sequence"/>
</dbReference>
<feature type="coiled-coil region" evidence="5">
    <location>
        <begin position="26"/>
        <end position="67"/>
    </location>
</feature>
<dbReference type="RefSeq" id="WP_308951710.1">
    <property type="nucleotide sequence ID" value="NZ_JARXHW010000046.1"/>
</dbReference>
<proteinExistence type="inferred from homology"/>
<comment type="function">
    <text evidence="1">Involved in DNA recombination.</text>
</comment>
<evidence type="ECO:0000256" key="3">
    <source>
        <dbReference type="ARBA" id="ARBA00023054"/>
    </source>
</evidence>
<dbReference type="Pfam" id="PF02646">
    <property type="entry name" value="RmuC"/>
    <property type="match status" value="1"/>
</dbReference>
<keyword evidence="8" id="KW-1185">Reference proteome</keyword>
<evidence type="ECO:0000256" key="4">
    <source>
        <dbReference type="ARBA" id="ARBA00023172"/>
    </source>
</evidence>
<name>A0ABU1AXS4_9BACT</name>
<protein>
    <submittedName>
        <fullName evidence="7">DNA recombination protein RmuC</fullName>
    </submittedName>
</protein>
<dbReference type="InterPro" id="IPR003798">
    <property type="entry name" value="DNA_recombination_RmuC"/>
</dbReference>
<dbReference type="PANTHER" id="PTHR30563:SF0">
    <property type="entry name" value="DNA RECOMBINATION PROTEIN RMUC"/>
    <property type="match status" value="1"/>
</dbReference>
<reference evidence="7 8" key="1">
    <citation type="submission" date="2023-04" db="EMBL/GenBank/DDBJ databases">
        <title>A novel bacteria isolated from coastal sediment.</title>
        <authorList>
            <person name="Liu X.-J."/>
            <person name="Du Z.-J."/>
        </authorList>
    </citation>
    <scope>NUCLEOTIDE SEQUENCE [LARGE SCALE GENOMIC DNA]</scope>
    <source>
        <strain evidence="7 8">SDUM461003</strain>
    </source>
</reference>
<evidence type="ECO:0000256" key="5">
    <source>
        <dbReference type="SAM" id="Coils"/>
    </source>
</evidence>
<evidence type="ECO:0000256" key="1">
    <source>
        <dbReference type="ARBA" id="ARBA00003416"/>
    </source>
</evidence>